<proteinExistence type="predicted"/>
<feature type="transmembrane region" description="Helical" evidence="2">
    <location>
        <begin position="46"/>
        <end position="70"/>
    </location>
</feature>
<evidence type="ECO:0000313" key="3">
    <source>
        <dbReference type="EMBL" id="KAK7491476.1"/>
    </source>
</evidence>
<evidence type="ECO:0008006" key="5">
    <source>
        <dbReference type="Google" id="ProtNLM"/>
    </source>
</evidence>
<gene>
    <name evidence="3" type="ORF">BaRGS_00017305</name>
</gene>
<dbReference type="AlphaFoldDB" id="A0ABD0KWN8"/>
<dbReference type="Proteomes" id="UP001519460">
    <property type="component" value="Unassembled WGS sequence"/>
</dbReference>
<organism evidence="3 4">
    <name type="scientific">Batillaria attramentaria</name>
    <dbReference type="NCBI Taxonomy" id="370345"/>
    <lineage>
        <taxon>Eukaryota</taxon>
        <taxon>Metazoa</taxon>
        <taxon>Spiralia</taxon>
        <taxon>Lophotrochozoa</taxon>
        <taxon>Mollusca</taxon>
        <taxon>Gastropoda</taxon>
        <taxon>Caenogastropoda</taxon>
        <taxon>Sorbeoconcha</taxon>
        <taxon>Cerithioidea</taxon>
        <taxon>Batillariidae</taxon>
        <taxon>Batillaria</taxon>
    </lineage>
</organism>
<sequence length="163" mass="17049">MRADSGMVTVAKSLGTAGMVLAILNVLLQIAGIATKHSNSALNKVCFGLCILCGLCMMIAGMWCNQYVLYARQGRHDNGSLLVVESSGPGLLLLCVVTSAVNVVFLHVVSHGPGPVSTQTRFLYKVPADEIEGKESATAQAEAAHRLIAEAPPEDDPEASSAV</sequence>
<name>A0ABD0KWN8_9CAEN</name>
<keyword evidence="4" id="KW-1185">Reference proteome</keyword>
<feature type="transmembrane region" description="Helical" evidence="2">
    <location>
        <begin position="90"/>
        <end position="109"/>
    </location>
</feature>
<keyword evidence="2" id="KW-1133">Transmembrane helix</keyword>
<accession>A0ABD0KWN8</accession>
<feature type="transmembrane region" description="Helical" evidence="2">
    <location>
        <begin position="14"/>
        <end position="34"/>
    </location>
</feature>
<dbReference type="EMBL" id="JACVVK020000114">
    <property type="protein sequence ID" value="KAK7491476.1"/>
    <property type="molecule type" value="Genomic_DNA"/>
</dbReference>
<keyword evidence="2" id="KW-0812">Transmembrane</keyword>
<comment type="caution">
    <text evidence="3">The sequence shown here is derived from an EMBL/GenBank/DDBJ whole genome shotgun (WGS) entry which is preliminary data.</text>
</comment>
<reference evidence="3 4" key="1">
    <citation type="journal article" date="2023" name="Sci. Data">
        <title>Genome assembly of the Korean intertidal mud-creeper Batillaria attramentaria.</title>
        <authorList>
            <person name="Patra A.K."/>
            <person name="Ho P.T."/>
            <person name="Jun S."/>
            <person name="Lee S.J."/>
            <person name="Kim Y."/>
            <person name="Won Y.J."/>
        </authorList>
    </citation>
    <scope>NUCLEOTIDE SEQUENCE [LARGE SCALE GENOMIC DNA]</scope>
    <source>
        <strain evidence="3">Wonlab-2016</strain>
    </source>
</reference>
<evidence type="ECO:0000313" key="4">
    <source>
        <dbReference type="Proteomes" id="UP001519460"/>
    </source>
</evidence>
<protein>
    <recommendedName>
        <fullName evidence="5">Transmembrane protein</fullName>
    </recommendedName>
</protein>
<evidence type="ECO:0000256" key="2">
    <source>
        <dbReference type="SAM" id="Phobius"/>
    </source>
</evidence>
<feature type="compositionally biased region" description="Acidic residues" evidence="1">
    <location>
        <begin position="152"/>
        <end position="163"/>
    </location>
</feature>
<keyword evidence="2" id="KW-0472">Membrane</keyword>
<feature type="region of interest" description="Disordered" evidence="1">
    <location>
        <begin position="135"/>
        <end position="163"/>
    </location>
</feature>
<evidence type="ECO:0000256" key="1">
    <source>
        <dbReference type="SAM" id="MobiDB-lite"/>
    </source>
</evidence>